<dbReference type="InterPro" id="IPR000182">
    <property type="entry name" value="GNAT_dom"/>
</dbReference>
<dbReference type="PROSITE" id="PS51186">
    <property type="entry name" value="GNAT"/>
    <property type="match status" value="1"/>
</dbReference>
<dbReference type="InterPro" id="IPR050680">
    <property type="entry name" value="YpeA/RimI_acetyltransf"/>
</dbReference>
<evidence type="ECO:0000313" key="4">
    <source>
        <dbReference type="EMBL" id="AYD39439.1"/>
    </source>
</evidence>
<gene>
    <name evidence="4" type="ORF">D4Z93_02345</name>
</gene>
<keyword evidence="2" id="KW-0012">Acyltransferase</keyword>
<keyword evidence="1 4" id="KW-0808">Transferase</keyword>
<evidence type="ECO:0000256" key="1">
    <source>
        <dbReference type="ARBA" id="ARBA00022679"/>
    </source>
</evidence>
<reference evidence="4 5" key="1">
    <citation type="journal article" date="2019" name="Int. J. Syst. Evol. Microbiol.">
        <title>Clostridium fermenticellae sp. nov., isolated from the mud in a fermentation cellar for the production of the Chinese liquor, baijiu.</title>
        <authorList>
            <person name="Xu P.X."/>
            <person name="Chai L.J."/>
            <person name="Qiu T."/>
            <person name="Zhang X.J."/>
            <person name="Lu Z.M."/>
            <person name="Xiao C."/>
            <person name="Wang S.T."/>
            <person name="Shen C.H."/>
            <person name="Shi J.S."/>
            <person name="Xu Z.H."/>
        </authorList>
    </citation>
    <scope>NUCLEOTIDE SEQUENCE [LARGE SCALE GENOMIC DNA]</scope>
    <source>
        <strain evidence="4 5">JN500901</strain>
    </source>
</reference>
<dbReference type="SUPFAM" id="SSF55729">
    <property type="entry name" value="Acyl-CoA N-acyltransferases (Nat)"/>
    <property type="match status" value="1"/>
</dbReference>
<name>A0A386H184_9CLOT</name>
<dbReference type="AlphaFoldDB" id="A0A386H184"/>
<dbReference type="PANTHER" id="PTHR43420">
    <property type="entry name" value="ACETYLTRANSFERASE"/>
    <property type="match status" value="1"/>
</dbReference>
<evidence type="ECO:0000259" key="3">
    <source>
        <dbReference type="PROSITE" id="PS51186"/>
    </source>
</evidence>
<proteinExistence type="predicted"/>
<dbReference type="PANTHER" id="PTHR43420:SF47">
    <property type="entry name" value="N-ACETYLTRANSFERASE DOMAIN-CONTAINING PROTEIN"/>
    <property type="match status" value="1"/>
</dbReference>
<organism evidence="4 5">
    <name type="scientific">Clostridium fermenticellae</name>
    <dbReference type="NCBI Taxonomy" id="2068654"/>
    <lineage>
        <taxon>Bacteria</taxon>
        <taxon>Bacillati</taxon>
        <taxon>Bacillota</taxon>
        <taxon>Clostridia</taxon>
        <taxon>Eubacteriales</taxon>
        <taxon>Clostridiaceae</taxon>
        <taxon>Clostridium</taxon>
    </lineage>
</organism>
<dbReference type="EMBL" id="CP032416">
    <property type="protein sequence ID" value="AYD39439.1"/>
    <property type="molecule type" value="Genomic_DNA"/>
</dbReference>
<accession>A0A386H184</accession>
<dbReference type="GO" id="GO:0016747">
    <property type="term" value="F:acyltransferase activity, transferring groups other than amino-acyl groups"/>
    <property type="evidence" value="ECO:0007669"/>
    <property type="project" value="InterPro"/>
</dbReference>
<dbReference type="InterPro" id="IPR016181">
    <property type="entry name" value="Acyl_CoA_acyltransferase"/>
</dbReference>
<keyword evidence="5" id="KW-1185">Reference proteome</keyword>
<dbReference type="KEGG" id="cfer:D4Z93_02345"/>
<dbReference type="Pfam" id="PF00583">
    <property type="entry name" value="Acetyltransf_1"/>
    <property type="match status" value="1"/>
</dbReference>
<sequence length="172" mass="19808">MIRVAKADDILEIENIYNEILDYEEQTVSYTNWQKGLYPTADYAKNAIDNNTMFVGENEKGIYGCVVLNSIQPKEYDNISWITKAKPGEVMVIHTLCIRPSERGKGKARMIMEFSEKHAKEQGYKVIRLDTYEGNTPAGTLYPKLGYLYAGTTKFHFQNVIWENLKCFEKSL</sequence>
<dbReference type="CDD" id="cd04301">
    <property type="entry name" value="NAT_SF"/>
    <property type="match status" value="1"/>
</dbReference>
<feature type="domain" description="N-acetyltransferase" evidence="3">
    <location>
        <begin position="1"/>
        <end position="168"/>
    </location>
</feature>
<dbReference type="OrthoDB" id="357176at2"/>
<dbReference type="Proteomes" id="UP000266301">
    <property type="component" value="Chromosome"/>
</dbReference>
<protein>
    <submittedName>
        <fullName evidence="4">GNAT family N-acetyltransferase</fullName>
    </submittedName>
</protein>
<dbReference type="RefSeq" id="WP_119970148.1">
    <property type="nucleotide sequence ID" value="NZ_CP032416.1"/>
</dbReference>
<dbReference type="Gene3D" id="3.40.630.30">
    <property type="match status" value="1"/>
</dbReference>
<evidence type="ECO:0000313" key="5">
    <source>
        <dbReference type="Proteomes" id="UP000266301"/>
    </source>
</evidence>
<evidence type="ECO:0000256" key="2">
    <source>
        <dbReference type="ARBA" id="ARBA00023315"/>
    </source>
</evidence>